<dbReference type="AlphaFoldDB" id="A0A7M5WY99"/>
<dbReference type="Proteomes" id="UP000594262">
    <property type="component" value="Unplaced"/>
</dbReference>
<dbReference type="GO" id="GO:0031037">
    <property type="term" value="P:myosin II filament disassembly"/>
    <property type="evidence" value="ECO:0007669"/>
    <property type="project" value="TreeGrafter"/>
</dbReference>
<dbReference type="GO" id="GO:0005524">
    <property type="term" value="F:ATP binding"/>
    <property type="evidence" value="ECO:0007669"/>
    <property type="project" value="UniProtKB-KW"/>
</dbReference>
<organism evidence="8 9">
    <name type="scientific">Clytia hemisphaerica</name>
    <dbReference type="NCBI Taxonomy" id="252671"/>
    <lineage>
        <taxon>Eukaryota</taxon>
        <taxon>Metazoa</taxon>
        <taxon>Cnidaria</taxon>
        <taxon>Hydrozoa</taxon>
        <taxon>Hydroidolina</taxon>
        <taxon>Leptothecata</taxon>
        <taxon>Obeliida</taxon>
        <taxon>Clytiidae</taxon>
        <taxon>Clytia</taxon>
    </lineage>
</organism>
<evidence type="ECO:0000256" key="2">
    <source>
        <dbReference type="ARBA" id="ARBA00022679"/>
    </source>
</evidence>
<dbReference type="SUPFAM" id="SSF56112">
    <property type="entry name" value="Protein kinase-like (PK-like)"/>
    <property type="match status" value="1"/>
</dbReference>
<reference evidence="8" key="1">
    <citation type="submission" date="2021-01" db="UniProtKB">
        <authorList>
            <consortium name="EnsemblMetazoa"/>
        </authorList>
    </citation>
    <scope>IDENTIFICATION</scope>
</reference>
<dbReference type="InterPro" id="IPR051852">
    <property type="entry name" value="Alpha-type_PK"/>
</dbReference>
<keyword evidence="1" id="KW-0723">Serine/threonine-protein kinase</keyword>
<dbReference type="InterPro" id="IPR011009">
    <property type="entry name" value="Kinase-like_dom_sf"/>
</dbReference>
<dbReference type="Pfam" id="PF02816">
    <property type="entry name" value="Alpha_kinase"/>
    <property type="match status" value="1"/>
</dbReference>
<dbReference type="SMART" id="SM00811">
    <property type="entry name" value="Alpha_kinase"/>
    <property type="match status" value="1"/>
</dbReference>
<dbReference type="PANTHER" id="PTHR45992:SF2">
    <property type="entry name" value="EUKARYOTIC ELONGATION FACTOR 2 KINASE"/>
    <property type="match status" value="1"/>
</dbReference>
<keyword evidence="2" id="KW-0808">Transferase</keyword>
<keyword evidence="3" id="KW-0547">Nucleotide-binding</keyword>
<evidence type="ECO:0000256" key="1">
    <source>
        <dbReference type="ARBA" id="ARBA00022527"/>
    </source>
</evidence>
<evidence type="ECO:0000256" key="5">
    <source>
        <dbReference type="ARBA" id="ARBA00022840"/>
    </source>
</evidence>
<feature type="region of interest" description="Disordered" evidence="6">
    <location>
        <begin position="118"/>
        <end position="140"/>
    </location>
</feature>
<dbReference type="InterPro" id="IPR004166">
    <property type="entry name" value="a-kinase_dom"/>
</dbReference>
<evidence type="ECO:0000259" key="7">
    <source>
        <dbReference type="PROSITE" id="PS51158"/>
    </source>
</evidence>
<dbReference type="GO" id="GO:0004674">
    <property type="term" value="F:protein serine/threonine kinase activity"/>
    <property type="evidence" value="ECO:0007669"/>
    <property type="project" value="UniProtKB-KW"/>
</dbReference>
<evidence type="ECO:0000256" key="4">
    <source>
        <dbReference type="ARBA" id="ARBA00022777"/>
    </source>
</evidence>
<dbReference type="PROSITE" id="PS51158">
    <property type="entry name" value="ALPHA_KINASE"/>
    <property type="match status" value="1"/>
</dbReference>
<evidence type="ECO:0000313" key="8">
    <source>
        <dbReference type="EnsemblMetazoa" id="CLYHEMP014921.1"/>
    </source>
</evidence>
<name>A0A7M5WY99_9CNID</name>
<dbReference type="Gene3D" id="3.20.200.10">
    <property type="entry name" value="MHCK/EF2 kinase"/>
    <property type="match status" value="1"/>
</dbReference>
<accession>A0A7M5WY99</accession>
<dbReference type="CDD" id="cd04515">
    <property type="entry name" value="Alpha_kinase"/>
    <property type="match status" value="1"/>
</dbReference>
<feature type="domain" description="Alpha-type protein kinase" evidence="7">
    <location>
        <begin position="200"/>
        <end position="425"/>
    </location>
</feature>
<evidence type="ECO:0000256" key="6">
    <source>
        <dbReference type="SAM" id="MobiDB-lite"/>
    </source>
</evidence>
<protein>
    <recommendedName>
        <fullName evidence="7">Alpha-type protein kinase domain-containing protein</fullName>
    </recommendedName>
</protein>
<dbReference type="EnsemblMetazoa" id="CLYHEMT014921.1">
    <property type="protein sequence ID" value="CLYHEMP014921.1"/>
    <property type="gene ID" value="CLYHEMG014921"/>
</dbReference>
<keyword evidence="4" id="KW-0418">Kinase</keyword>
<dbReference type="OrthoDB" id="5980536at2759"/>
<feature type="compositionally biased region" description="Polar residues" evidence="6">
    <location>
        <begin position="118"/>
        <end position="131"/>
    </location>
</feature>
<proteinExistence type="predicted"/>
<dbReference type="PANTHER" id="PTHR45992">
    <property type="entry name" value="EUKARYOTIC ELONGATION FACTOR 2 KINASE-RELATED"/>
    <property type="match status" value="1"/>
</dbReference>
<keyword evidence="5" id="KW-0067">ATP-binding</keyword>
<dbReference type="GO" id="GO:1903013">
    <property type="term" value="P:response to differentiation-inducing factor 1"/>
    <property type="evidence" value="ECO:0007669"/>
    <property type="project" value="TreeGrafter"/>
</dbReference>
<evidence type="ECO:0000256" key="3">
    <source>
        <dbReference type="ARBA" id="ARBA00022741"/>
    </source>
</evidence>
<sequence length="434" mass="49571">MNEKWKGYRRAISDKRSGGDTKKNIKEVSTLIVHRMKPVPVGKLKRYEPAQPRDFIDFSSYSKLTLKNVKDACEKFYGEAAGSCDVFYDVLGPSCSLDEQLSGMKFFRVRFVKPSEISNKPMSSSNETNRMSSKRENDSVKSVLFSKPVTSKRKRTSVLTSKQPCPQNSMPTSISIGDLLNAGKLVIPTEEKEVPLILESFNIKHGIWLKQTPLTFRMQLQKFADGGFRNAFKAYTTENDATKMWVIKKFKATAWEVCGPRYEMTLEQHTRKQVQMHTAAKAITVKCVTRPGFRENWFTYQTIFFSILDGEPVTVEPFVDGAFIKYLNNDGVPCKVRNDLNFMYEKAEALTHFSYQESDEKLLLVDLQGSGYTLYDPEIATADELQQNENERYFCAGNLNETAFTNFFDAHKCNIYCRLLGLKEVELEDPSVNP</sequence>
<keyword evidence="9" id="KW-1185">Reference proteome</keyword>
<evidence type="ECO:0000313" key="9">
    <source>
        <dbReference type="Proteomes" id="UP000594262"/>
    </source>
</evidence>